<keyword evidence="1" id="KW-0175">Coiled coil</keyword>
<feature type="compositionally biased region" description="Polar residues" evidence="2">
    <location>
        <begin position="95"/>
        <end position="108"/>
    </location>
</feature>
<name>A0A2P5WTN7_GOSBA</name>
<reference evidence="3 4" key="1">
    <citation type="submission" date="2015-01" db="EMBL/GenBank/DDBJ databases">
        <title>Genome of allotetraploid Gossypium barbadense reveals genomic plasticity and fiber elongation in cotton evolution.</title>
        <authorList>
            <person name="Chen X."/>
            <person name="Liu X."/>
            <person name="Zhao B."/>
            <person name="Zheng H."/>
            <person name="Hu Y."/>
            <person name="Lu G."/>
            <person name="Yang C."/>
            <person name="Chen J."/>
            <person name="Shan C."/>
            <person name="Zhang L."/>
            <person name="Zhou Y."/>
            <person name="Wang L."/>
            <person name="Guo W."/>
            <person name="Bai Y."/>
            <person name="Ruan J."/>
            <person name="Shangguan X."/>
            <person name="Mao Y."/>
            <person name="Jiang J."/>
            <person name="Zhu Y."/>
            <person name="Lei J."/>
            <person name="Kang H."/>
            <person name="Chen S."/>
            <person name="He X."/>
            <person name="Wang R."/>
            <person name="Wang Y."/>
            <person name="Chen J."/>
            <person name="Wang L."/>
            <person name="Yu S."/>
            <person name="Wang B."/>
            <person name="Wei J."/>
            <person name="Song S."/>
            <person name="Lu X."/>
            <person name="Gao Z."/>
            <person name="Gu W."/>
            <person name="Deng X."/>
            <person name="Ma D."/>
            <person name="Wang S."/>
            <person name="Liang W."/>
            <person name="Fang L."/>
            <person name="Cai C."/>
            <person name="Zhu X."/>
            <person name="Zhou B."/>
            <person name="Zhang Y."/>
            <person name="Chen Z."/>
            <person name="Xu S."/>
            <person name="Zhu R."/>
            <person name="Wang S."/>
            <person name="Zhang T."/>
            <person name="Zhao G."/>
        </authorList>
    </citation>
    <scope>NUCLEOTIDE SEQUENCE [LARGE SCALE GENOMIC DNA]</scope>
    <source>
        <strain evidence="4">cv. Xinhai21</strain>
        <tissue evidence="3">Leaf</tissue>
    </source>
</reference>
<dbReference type="Proteomes" id="UP000239757">
    <property type="component" value="Unassembled WGS sequence"/>
</dbReference>
<proteinExistence type="predicted"/>
<feature type="coiled-coil region" evidence="1">
    <location>
        <begin position="13"/>
        <end position="40"/>
    </location>
</feature>
<dbReference type="AlphaFoldDB" id="A0A2P5WTN7"/>
<evidence type="ECO:0000313" key="4">
    <source>
        <dbReference type="Proteomes" id="UP000239757"/>
    </source>
</evidence>
<feature type="compositionally biased region" description="Basic residues" evidence="2">
    <location>
        <begin position="129"/>
        <end position="141"/>
    </location>
</feature>
<dbReference type="OrthoDB" id="1094981at2759"/>
<organism evidence="3 4">
    <name type="scientific">Gossypium barbadense</name>
    <name type="common">Sea Island cotton</name>
    <name type="synonym">Hibiscus barbadensis</name>
    <dbReference type="NCBI Taxonomy" id="3634"/>
    <lineage>
        <taxon>Eukaryota</taxon>
        <taxon>Viridiplantae</taxon>
        <taxon>Streptophyta</taxon>
        <taxon>Embryophyta</taxon>
        <taxon>Tracheophyta</taxon>
        <taxon>Spermatophyta</taxon>
        <taxon>Magnoliopsida</taxon>
        <taxon>eudicotyledons</taxon>
        <taxon>Gunneridae</taxon>
        <taxon>Pentapetalae</taxon>
        <taxon>rosids</taxon>
        <taxon>malvids</taxon>
        <taxon>Malvales</taxon>
        <taxon>Malvaceae</taxon>
        <taxon>Malvoideae</taxon>
        <taxon>Gossypium</taxon>
    </lineage>
</organism>
<dbReference type="EMBL" id="KZ666517">
    <property type="protein sequence ID" value="PPR94455.1"/>
    <property type="molecule type" value="Genomic_DNA"/>
</dbReference>
<evidence type="ECO:0000256" key="1">
    <source>
        <dbReference type="SAM" id="Coils"/>
    </source>
</evidence>
<evidence type="ECO:0000313" key="3">
    <source>
        <dbReference type="EMBL" id="PPR94455.1"/>
    </source>
</evidence>
<protein>
    <submittedName>
        <fullName evidence="3">Uncharacterized protein</fullName>
    </submittedName>
</protein>
<gene>
    <name evidence="3" type="ORF">GOBAR_AA26213</name>
</gene>
<feature type="compositionally biased region" description="Basic and acidic residues" evidence="2">
    <location>
        <begin position="111"/>
        <end position="128"/>
    </location>
</feature>
<accession>A0A2P5WTN7</accession>
<evidence type="ECO:0000256" key="2">
    <source>
        <dbReference type="SAM" id="MobiDB-lite"/>
    </source>
</evidence>
<sequence>MLTKFILVSKTHFQNTEAALKNQQASIQGLETQISQLAKLISERPQGSLPSNTGSNPREQLNAIAIQDEEGLVTSELESRQVTVVSKGKGEVNSKQKLNTPEPCSSNDKGPIYKERRLQLEELDEWRTHKSRPHDKPKPRHDKLNISPNQLKVGDKVLLDTTDPCIATSEPNGAIHLTVLNIFSYGTVKVIHPKFSTFKVNSTCLKSYFDKIDSRDEECELLAPL</sequence>
<feature type="region of interest" description="Disordered" evidence="2">
    <location>
        <begin position="85"/>
        <end position="147"/>
    </location>
</feature>